<evidence type="ECO:0000256" key="2">
    <source>
        <dbReference type="ARBA" id="ARBA00004725"/>
    </source>
</evidence>
<evidence type="ECO:0000256" key="1">
    <source>
        <dbReference type="ARBA" id="ARBA00004496"/>
    </source>
</evidence>
<comment type="function">
    <text evidence="9">Catalyzes the conversion of dihydroorotate to orotate.</text>
</comment>
<feature type="binding site" evidence="9">
    <location>
        <begin position="69"/>
        <end position="73"/>
    </location>
    <ligand>
        <name>substrate</name>
    </ligand>
</feature>
<dbReference type="InterPro" id="IPR012135">
    <property type="entry name" value="Dihydroorotate_DH_1_2"/>
</dbReference>
<dbReference type="GO" id="GO:0006207">
    <property type="term" value="P:'de novo' pyrimidine nucleobase biosynthetic process"/>
    <property type="evidence" value="ECO:0007669"/>
    <property type="project" value="InterPro"/>
</dbReference>
<dbReference type="PIRSF" id="PIRSF000164">
    <property type="entry name" value="DHO_oxidase"/>
    <property type="match status" value="1"/>
</dbReference>
<dbReference type="InterPro" id="IPR013785">
    <property type="entry name" value="Aldolase_TIM"/>
</dbReference>
<keyword evidence="5 9" id="KW-0285">Flavoprotein</keyword>
<feature type="binding site" evidence="9">
    <location>
        <begin position="246"/>
        <end position="247"/>
    </location>
    <ligand>
        <name>FMN</name>
        <dbReference type="ChEBI" id="CHEBI:58210"/>
    </ligand>
</feature>
<feature type="binding site" evidence="9">
    <location>
        <position position="21"/>
    </location>
    <ligand>
        <name>FMN</name>
        <dbReference type="ChEBI" id="CHEBI:58210"/>
    </ligand>
</feature>
<dbReference type="InterPro" id="IPR033888">
    <property type="entry name" value="DHOD_1B"/>
</dbReference>
<comment type="subcellular location">
    <subcellularLocation>
        <location evidence="1 9">Cytoplasm</location>
    </subcellularLocation>
</comment>
<feature type="binding site" evidence="9">
    <location>
        <position position="126"/>
    </location>
    <ligand>
        <name>FMN</name>
        <dbReference type="ChEBI" id="CHEBI:58210"/>
    </ligand>
</feature>
<dbReference type="PROSITE" id="PS00912">
    <property type="entry name" value="DHODEHASE_2"/>
    <property type="match status" value="1"/>
</dbReference>
<evidence type="ECO:0000313" key="12">
    <source>
        <dbReference type="Proteomes" id="UP000228503"/>
    </source>
</evidence>
<evidence type="ECO:0000256" key="4">
    <source>
        <dbReference type="ARBA" id="ARBA00022490"/>
    </source>
</evidence>
<dbReference type="NCBIfam" id="TIGR01037">
    <property type="entry name" value="pyrD_sub1_fam"/>
    <property type="match status" value="1"/>
</dbReference>
<dbReference type="GO" id="GO:0044205">
    <property type="term" value="P:'de novo' UMP biosynthetic process"/>
    <property type="evidence" value="ECO:0007669"/>
    <property type="project" value="UniProtKB-UniRule"/>
</dbReference>
<reference evidence="12" key="1">
    <citation type="submission" date="2017-09" db="EMBL/GenBank/DDBJ databases">
        <title>Depth-based differentiation of microbial function through sediment-hosted aquifers and enrichment of novel symbionts in the deep terrestrial subsurface.</title>
        <authorList>
            <person name="Probst A.J."/>
            <person name="Ladd B."/>
            <person name="Jarett J.K."/>
            <person name="Geller-Mcgrath D.E."/>
            <person name="Sieber C.M.K."/>
            <person name="Emerson J.B."/>
            <person name="Anantharaman K."/>
            <person name="Thomas B.C."/>
            <person name="Malmstrom R."/>
            <person name="Stieglmeier M."/>
            <person name="Klingl A."/>
            <person name="Woyke T."/>
            <person name="Ryan C.M."/>
            <person name="Banfield J.F."/>
        </authorList>
    </citation>
    <scope>NUCLEOTIDE SEQUENCE [LARGE SCALE GENOMIC DNA]</scope>
</reference>
<keyword evidence="6 9" id="KW-0288">FMN</keyword>
<dbReference type="InterPro" id="IPR005720">
    <property type="entry name" value="Dihydroorotate_DH_cat"/>
</dbReference>
<evidence type="ECO:0000259" key="10">
    <source>
        <dbReference type="Pfam" id="PF01180"/>
    </source>
</evidence>
<dbReference type="InterPro" id="IPR024920">
    <property type="entry name" value="Dihydroorotate_DH_1"/>
</dbReference>
<dbReference type="NCBIfam" id="NF005574">
    <property type="entry name" value="PRK07259.1"/>
    <property type="match status" value="1"/>
</dbReference>
<dbReference type="InterPro" id="IPR050074">
    <property type="entry name" value="DHO_dehydrogenase"/>
</dbReference>
<feature type="binding site" evidence="9">
    <location>
        <begin position="45"/>
        <end position="46"/>
    </location>
    <ligand>
        <name>FMN</name>
        <dbReference type="ChEBI" id="CHEBI:58210"/>
    </ligand>
</feature>
<gene>
    <name evidence="9" type="primary">pyrD</name>
    <name evidence="11" type="ORF">COY16_05580</name>
</gene>
<proteinExistence type="inferred from homology"/>
<evidence type="ECO:0000256" key="7">
    <source>
        <dbReference type="ARBA" id="ARBA00022975"/>
    </source>
</evidence>
<keyword evidence="7 9" id="KW-0665">Pyrimidine biosynthesis</keyword>
<dbReference type="Pfam" id="PF01180">
    <property type="entry name" value="DHO_dh"/>
    <property type="match status" value="1"/>
</dbReference>
<dbReference type="FunFam" id="3.20.20.70:FF:000027">
    <property type="entry name" value="Dihydropyrimidine dehydrogenase [NADP(+)]"/>
    <property type="match status" value="1"/>
</dbReference>
<keyword evidence="4 9" id="KW-0963">Cytoplasm</keyword>
<comment type="catalytic activity">
    <reaction evidence="9">
        <text>(S)-dihydroorotate + A = orotate + AH2</text>
        <dbReference type="Rhea" id="RHEA:18073"/>
        <dbReference type="ChEBI" id="CHEBI:13193"/>
        <dbReference type="ChEBI" id="CHEBI:17499"/>
        <dbReference type="ChEBI" id="CHEBI:30839"/>
        <dbReference type="ChEBI" id="CHEBI:30864"/>
    </reaction>
</comment>
<keyword evidence="8 9" id="KW-0560">Oxidoreductase</keyword>
<protein>
    <recommendedName>
        <fullName evidence="9">Dihydroorotate dehydrogenase</fullName>
        <shortName evidence="9">DHOD</shortName>
        <shortName evidence="9">DHODase</shortName>
        <shortName evidence="9">DHOdehase</shortName>
        <ecNumber evidence="9">1.3.-.-</ecNumber>
    </recommendedName>
</protein>
<dbReference type="PROSITE" id="PS00911">
    <property type="entry name" value="DHODEHASE_1"/>
    <property type="match status" value="1"/>
</dbReference>
<comment type="caution">
    <text evidence="11">The sequence shown here is derived from an EMBL/GenBank/DDBJ whole genome shotgun (WGS) entry which is preliminary data.</text>
</comment>
<comment type="similarity">
    <text evidence="3 9">Belongs to the dihydroorotate dehydrogenase family. Type 1 subfamily.</text>
</comment>
<comment type="cofactor">
    <cofactor evidence="9">
        <name>FMN</name>
        <dbReference type="ChEBI" id="CHEBI:58210"/>
    </cofactor>
    <text evidence="9">Binds 1 FMN per subunit.</text>
</comment>
<comment type="caution">
    <text evidence="9">Lacks conserved residue(s) required for the propagation of feature annotation.</text>
</comment>
<evidence type="ECO:0000313" key="11">
    <source>
        <dbReference type="EMBL" id="PIZ61976.1"/>
    </source>
</evidence>
<feature type="binding site" evidence="9">
    <location>
        <position position="45"/>
    </location>
    <ligand>
        <name>substrate</name>
    </ligand>
</feature>
<dbReference type="InterPro" id="IPR049622">
    <property type="entry name" value="Dihydroorotate_DH_I"/>
</dbReference>
<feature type="active site" description="Nucleophile" evidence="9">
    <location>
        <position position="129"/>
    </location>
</feature>
<dbReference type="EMBL" id="PFOB01000069">
    <property type="protein sequence ID" value="PIZ61976.1"/>
    <property type="molecule type" value="Genomic_DNA"/>
</dbReference>
<dbReference type="AlphaFoldDB" id="A0A2M7TVW3"/>
<dbReference type="Gene3D" id="3.20.20.70">
    <property type="entry name" value="Aldolase class I"/>
    <property type="match status" value="1"/>
</dbReference>
<feature type="binding site" evidence="9">
    <location>
        <position position="126"/>
    </location>
    <ligand>
        <name>substrate</name>
    </ligand>
</feature>
<sequence>MIDLSVNLAGIKLKNPTILASGIMGVSASSLKFVEENGAGAVTIKSIGPTDRTGHKNPTVLAFDNRMVNAVGLSNPGVDTEVHIVKEAHERLNVPLIVSIFADTIDNFAVVADKLLETHPKIIELNLSCPNTDNEFGKMFALDADDTRKVITLVKKVTQGTDIKIFTKLTPEEEDFAELGKVVEDAGADGITTINTIFSMNIDIYSRKPILSNAYGGISGPAIKPVGIESVYTLYETVSIPIIGMGGILTGEDAIEYIMAGATAVGIGSGVYYRGIDIFQKVTSEIEDFMKKEGYKSIEEMRGIAHNS</sequence>
<dbReference type="UniPathway" id="UPA00070"/>
<dbReference type="EC" id="1.3.-.-" evidence="9"/>
<feature type="binding site" evidence="9">
    <location>
        <position position="220"/>
    </location>
    <ligand>
        <name>FMN</name>
        <dbReference type="ChEBI" id="CHEBI:58210"/>
    </ligand>
</feature>
<dbReference type="HAMAP" id="MF_00224">
    <property type="entry name" value="DHO_dh_type1"/>
    <property type="match status" value="1"/>
</dbReference>
<evidence type="ECO:0000256" key="3">
    <source>
        <dbReference type="ARBA" id="ARBA00008008"/>
    </source>
</evidence>
<feature type="binding site" evidence="9">
    <location>
        <begin position="268"/>
        <end position="269"/>
    </location>
    <ligand>
        <name>FMN</name>
        <dbReference type="ChEBI" id="CHEBI:58210"/>
    </ligand>
</feature>
<feature type="binding site" evidence="9">
    <location>
        <begin position="195"/>
        <end position="196"/>
    </location>
    <ligand>
        <name>substrate</name>
    </ligand>
</feature>
<feature type="binding site" evidence="9">
    <location>
        <position position="194"/>
    </location>
    <ligand>
        <name>FMN</name>
        <dbReference type="ChEBI" id="CHEBI:58210"/>
    </ligand>
</feature>
<dbReference type="PANTHER" id="PTHR48109">
    <property type="entry name" value="DIHYDROOROTATE DEHYDROGENASE (QUINONE), MITOCHONDRIAL-RELATED"/>
    <property type="match status" value="1"/>
</dbReference>
<feature type="binding site" evidence="9">
    <location>
        <position position="168"/>
    </location>
    <ligand>
        <name>FMN</name>
        <dbReference type="ChEBI" id="CHEBI:58210"/>
    </ligand>
</feature>
<evidence type="ECO:0000256" key="5">
    <source>
        <dbReference type="ARBA" id="ARBA00022630"/>
    </source>
</evidence>
<evidence type="ECO:0000256" key="6">
    <source>
        <dbReference type="ARBA" id="ARBA00022643"/>
    </source>
</evidence>
<dbReference type="PANTHER" id="PTHR48109:SF1">
    <property type="entry name" value="DIHYDROOROTATE DEHYDROGENASE (FUMARATE)"/>
    <property type="match status" value="1"/>
</dbReference>
<name>A0A2M7TVW3_9BACT</name>
<dbReference type="SUPFAM" id="SSF51395">
    <property type="entry name" value="FMN-linked oxidoreductases"/>
    <property type="match status" value="1"/>
</dbReference>
<organism evidence="11 12">
    <name type="scientific">Candidatus Roizmanbacteria bacterium CG_4_10_14_0_2_um_filter_39_13</name>
    <dbReference type="NCBI Taxonomy" id="1974825"/>
    <lineage>
        <taxon>Bacteria</taxon>
        <taxon>Candidatus Roizmaniibacteriota</taxon>
    </lineage>
</organism>
<evidence type="ECO:0000256" key="9">
    <source>
        <dbReference type="HAMAP-Rule" id="MF_00224"/>
    </source>
</evidence>
<dbReference type="Proteomes" id="UP000228503">
    <property type="component" value="Unassembled WGS sequence"/>
</dbReference>
<comment type="pathway">
    <text evidence="2 9">Pyrimidine metabolism; UMP biosynthesis via de novo pathway.</text>
</comment>
<feature type="domain" description="Dihydroorotate dehydrogenase catalytic" evidence="10">
    <location>
        <begin position="4"/>
        <end position="290"/>
    </location>
</feature>
<accession>A0A2M7TVW3</accession>
<dbReference type="CDD" id="cd04740">
    <property type="entry name" value="DHOD_1B_like"/>
    <property type="match status" value="1"/>
</dbReference>
<dbReference type="GO" id="GO:0005737">
    <property type="term" value="C:cytoplasm"/>
    <property type="evidence" value="ECO:0007669"/>
    <property type="project" value="UniProtKB-SubCell"/>
</dbReference>
<dbReference type="InterPro" id="IPR001295">
    <property type="entry name" value="Dihydroorotate_DH_CS"/>
</dbReference>
<dbReference type="GO" id="GO:0004152">
    <property type="term" value="F:dihydroorotate dehydrogenase activity"/>
    <property type="evidence" value="ECO:0007669"/>
    <property type="project" value="UniProtKB-UniRule"/>
</dbReference>
<evidence type="ECO:0000256" key="8">
    <source>
        <dbReference type="ARBA" id="ARBA00023002"/>
    </source>
</evidence>